<dbReference type="PANTHER" id="PTHR46888:SF1">
    <property type="entry name" value="RIBONUCLEASE H"/>
    <property type="match status" value="1"/>
</dbReference>
<dbReference type="Proteomes" id="UP001519460">
    <property type="component" value="Unassembled WGS sequence"/>
</dbReference>
<protein>
    <recommendedName>
        <fullName evidence="3">CCHC-type domain-containing protein</fullName>
    </recommendedName>
</protein>
<comment type="caution">
    <text evidence="4">The sequence shown here is derived from an EMBL/GenBank/DDBJ whole genome shotgun (WGS) entry which is preliminary data.</text>
</comment>
<dbReference type="Pfam" id="PF17921">
    <property type="entry name" value="Integrase_H2C2"/>
    <property type="match status" value="1"/>
</dbReference>
<evidence type="ECO:0000256" key="2">
    <source>
        <dbReference type="SAM" id="MobiDB-lite"/>
    </source>
</evidence>
<feature type="domain" description="CCHC-type" evidence="3">
    <location>
        <begin position="148"/>
        <end position="163"/>
    </location>
</feature>
<dbReference type="InterPro" id="IPR003309">
    <property type="entry name" value="SCAN_dom"/>
</dbReference>
<dbReference type="SUPFAM" id="SSF47353">
    <property type="entry name" value="Retrovirus capsid dimerization domain-like"/>
    <property type="match status" value="1"/>
</dbReference>
<accession>A0ABD0JGT4</accession>
<feature type="compositionally biased region" description="Polar residues" evidence="2">
    <location>
        <begin position="127"/>
        <end position="141"/>
    </location>
</feature>
<dbReference type="Gene3D" id="1.10.4020.10">
    <property type="entry name" value="DNA breaking-rejoining enzymes"/>
    <property type="match status" value="1"/>
</dbReference>
<dbReference type="InterPro" id="IPR041588">
    <property type="entry name" value="Integrase_H2C2"/>
</dbReference>
<evidence type="ECO:0000313" key="5">
    <source>
        <dbReference type="Proteomes" id="UP001519460"/>
    </source>
</evidence>
<keyword evidence="1" id="KW-0479">Metal-binding</keyword>
<organism evidence="4 5">
    <name type="scientific">Batillaria attramentaria</name>
    <dbReference type="NCBI Taxonomy" id="370345"/>
    <lineage>
        <taxon>Eukaryota</taxon>
        <taxon>Metazoa</taxon>
        <taxon>Spiralia</taxon>
        <taxon>Lophotrochozoa</taxon>
        <taxon>Mollusca</taxon>
        <taxon>Gastropoda</taxon>
        <taxon>Caenogastropoda</taxon>
        <taxon>Sorbeoconcha</taxon>
        <taxon>Cerithioidea</taxon>
        <taxon>Batillariidae</taxon>
        <taxon>Batillaria</taxon>
    </lineage>
</organism>
<dbReference type="Pfam" id="PF00098">
    <property type="entry name" value="zf-CCHC"/>
    <property type="match status" value="1"/>
</dbReference>
<dbReference type="FunFam" id="1.10.340.70:FF:000001">
    <property type="entry name" value="Retrovirus-related Pol polyprotein from transposon gypsy-like Protein"/>
    <property type="match status" value="1"/>
</dbReference>
<dbReference type="InterPro" id="IPR038269">
    <property type="entry name" value="SCAN_sf"/>
</dbReference>
<evidence type="ECO:0000313" key="4">
    <source>
        <dbReference type="EMBL" id="KAK7474073.1"/>
    </source>
</evidence>
<dbReference type="Gene3D" id="4.10.60.10">
    <property type="entry name" value="Zinc finger, CCHC-type"/>
    <property type="match status" value="1"/>
</dbReference>
<dbReference type="Gene3D" id="1.10.340.70">
    <property type="match status" value="1"/>
</dbReference>
<dbReference type="Gene3D" id="2.40.70.10">
    <property type="entry name" value="Acid Proteases"/>
    <property type="match status" value="1"/>
</dbReference>
<dbReference type="InterPro" id="IPR021109">
    <property type="entry name" value="Peptidase_aspartic_dom_sf"/>
</dbReference>
<dbReference type="AlphaFoldDB" id="A0ABD0JGT4"/>
<keyword evidence="1" id="KW-0862">Zinc</keyword>
<proteinExistence type="predicted"/>
<dbReference type="InterPro" id="IPR001878">
    <property type="entry name" value="Znf_CCHC"/>
</dbReference>
<sequence>MYQLTADEYRRQFRLSKKQDGESFRQFATRLNVVLERWRKAADKDETYAAIVDLLLQEQLLETMSGDLAMHVRLGKPGDVFRAAESAERYVESRRAGRRPANVPLRASQGSKSSGPSQGQGKGHGATPSNSVNQNPSSGNSKDLRGVCYSCKKPGHFKRDCPDKRGLHAVVTTIKTSPPTEEVPQLCQHCSRLPFNPVFTVKLNGHEVSALRDTGADELVVDRAFVGKIGPEAATRKGTAFALATEKLVQPVIIMGNVLTRGDGTKLKVPIYREEAVPESLAVMTRVQNQGEKAAPKPLKVVDSLLGDVTREELVRLQAEDPNRAKIRELAKAGQSSPSGKKGTVRFAWRKGTLQRIFTGQEGEYKQIVVPTSLRQGVLRLSHDVPMAGHLGVKKTQDRLWNSFYWPGMGSDIRRYVASCGACQ</sequence>
<dbReference type="Pfam" id="PF02023">
    <property type="entry name" value="SCAN"/>
    <property type="match status" value="1"/>
</dbReference>
<dbReference type="PANTHER" id="PTHR46888">
    <property type="entry name" value="ZINC KNUCKLE DOMAINCONTAINING PROTEIN-RELATED"/>
    <property type="match status" value="1"/>
</dbReference>
<feature type="compositionally biased region" description="Low complexity" evidence="2">
    <location>
        <begin position="108"/>
        <end position="117"/>
    </location>
</feature>
<feature type="region of interest" description="Disordered" evidence="2">
    <location>
        <begin position="91"/>
        <end position="143"/>
    </location>
</feature>
<dbReference type="SUPFAM" id="SSF57756">
    <property type="entry name" value="Retrovirus zinc finger-like domains"/>
    <property type="match status" value="1"/>
</dbReference>
<evidence type="ECO:0000256" key="1">
    <source>
        <dbReference type="PROSITE-ProRule" id="PRU00047"/>
    </source>
</evidence>
<dbReference type="EMBL" id="JACVVK020000448">
    <property type="protein sequence ID" value="KAK7474073.1"/>
    <property type="molecule type" value="Genomic_DNA"/>
</dbReference>
<gene>
    <name evidence="4" type="ORF">BaRGS_00034679</name>
</gene>
<evidence type="ECO:0000259" key="3">
    <source>
        <dbReference type="PROSITE" id="PS50158"/>
    </source>
</evidence>
<dbReference type="GO" id="GO:0008270">
    <property type="term" value="F:zinc ion binding"/>
    <property type="evidence" value="ECO:0007669"/>
    <property type="project" value="UniProtKB-KW"/>
</dbReference>
<name>A0ABD0JGT4_9CAEN</name>
<dbReference type="SMART" id="SM00343">
    <property type="entry name" value="ZnF_C2HC"/>
    <property type="match status" value="1"/>
</dbReference>
<keyword evidence="5" id="KW-1185">Reference proteome</keyword>
<keyword evidence="1" id="KW-0863">Zinc-finger</keyword>
<dbReference type="PROSITE" id="PS50158">
    <property type="entry name" value="ZF_CCHC"/>
    <property type="match status" value="1"/>
</dbReference>
<reference evidence="4 5" key="1">
    <citation type="journal article" date="2023" name="Sci. Data">
        <title>Genome assembly of the Korean intertidal mud-creeper Batillaria attramentaria.</title>
        <authorList>
            <person name="Patra A.K."/>
            <person name="Ho P.T."/>
            <person name="Jun S."/>
            <person name="Lee S.J."/>
            <person name="Kim Y."/>
            <person name="Won Y.J."/>
        </authorList>
    </citation>
    <scope>NUCLEOTIDE SEQUENCE [LARGE SCALE GENOMIC DNA]</scope>
    <source>
        <strain evidence="4">Wonlab-2016</strain>
    </source>
</reference>
<dbReference type="InterPro" id="IPR036875">
    <property type="entry name" value="Znf_CCHC_sf"/>
</dbReference>